<accession>A0ACB9K013</accession>
<gene>
    <name evidence="1" type="ORF">L1987_07070</name>
</gene>
<comment type="caution">
    <text evidence="1">The sequence shown here is derived from an EMBL/GenBank/DDBJ whole genome shotgun (WGS) entry which is preliminary data.</text>
</comment>
<proteinExistence type="predicted"/>
<sequence length="111" mass="13102">MSLEKKHLEIMERCRKLEDVAEASKKDLAMIMYGILANEPIGSPPRRPPLVRDPYLMLPHEFFPPPDPVTVMKLLEMSWRKEEKSGRGYDKRFVRVRAVRRLRRCDPLNVQ</sequence>
<dbReference type="Proteomes" id="UP001056120">
    <property type="component" value="Linkage Group LG02"/>
</dbReference>
<evidence type="ECO:0000313" key="1">
    <source>
        <dbReference type="EMBL" id="KAI3825579.1"/>
    </source>
</evidence>
<organism evidence="1 2">
    <name type="scientific">Smallanthus sonchifolius</name>
    <dbReference type="NCBI Taxonomy" id="185202"/>
    <lineage>
        <taxon>Eukaryota</taxon>
        <taxon>Viridiplantae</taxon>
        <taxon>Streptophyta</taxon>
        <taxon>Embryophyta</taxon>
        <taxon>Tracheophyta</taxon>
        <taxon>Spermatophyta</taxon>
        <taxon>Magnoliopsida</taxon>
        <taxon>eudicotyledons</taxon>
        <taxon>Gunneridae</taxon>
        <taxon>Pentapetalae</taxon>
        <taxon>asterids</taxon>
        <taxon>campanulids</taxon>
        <taxon>Asterales</taxon>
        <taxon>Asteraceae</taxon>
        <taxon>Asteroideae</taxon>
        <taxon>Heliantheae alliance</taxon>
        <taxon>Millerieae</taxon>
        <taxon>Smallanthus</taxon>
    </lineage>
</organism>
<reference evidence="2" key="1">
    <citation type="journal article" date="2022" name="Mol. Ecol. Resour.">
        <title>The genomes of chicory, endive, great burdock and yacon provide insights into Asteraceae palaeo-polyploidization history and plant inulin production.</title>
        <authorList>
            <person name="Fan W."/>
            <person name="Wang S."/>
            <person name="Wang H."/>
            <person name="Wang A."/>
            <person name="Jiang F."/>
            <person name="Liu H."/>
            <person name="Zhao H."/>
            <person name="Xu D."/>
            <person name="Zhang Y."/>
        </authorList>
    </citation>
    <scope>NUCLEOTIDE SEQUENCE [LARGE SCALE GENOMIC DNA]</scope>
    <source>
        <strain evidence="2">cv. Yunnan</strain>
    </source>
</reference>
<evidence type="ECO:0000313" key="2">
    <source>
        <dbReference type="Proteomes" id="UP001056120"/>
    </source>
</evidence>
<dbReference type="EMBL" id="CM042019">
    <property type="protein sequence ID" value="KAI3825579.1"/>
    <property type="molecule type" value="Genomic_DNA"/>
</dbReference>
<protein>
    <submittedName>
        <fullName evidence="1">Uncharacterized protein</fullName>
    </submittedName>
</protein>
<keyword evidence="2" id="KW-1185">Reference proteome</keyword>
<name>A0ACB9K013_9ASTR</name>
<reference evidence="1 2" key="2">
    <citation type="journal article" date="2022" name="Mol. Ecol. Resour.">
        <title>The genomes of chicory, endive, great burdock and yacon provide insights into Asteraceae paleo-polyploidization history and plant inulin production.</title>
        <authorList>
            <person name="Fan W."/>
            <person name="Wang S."/>
            <person name="Wang H."/>
            <person name="Wang A."/>
            <person name="Jiang F."/>
            <person name="Liu H."/>
            <person name="Zhao H."/>
            <person name="Xu D."/>
            <person name="Zhang Y."/>
        </authorList>
    </citation>
    <scope>NUCLEOTIDE SEQUENCE [LARGE SCALE GENOMIC DNA]</scope>
    <source>
        <strain evidence="2">cv. Yunnan</strain>
        <tissue evidence="1">Leaves</tissue>
    </source>
</reference>